<dbReference type="GO" id="GO:0045493">
    <property type="term" value="P:xylan catabolic process"/>
    <property type="evidence" value="ECO:0007669"/>
    <property type="project" value="UniProtKB-KW"/>
</dbReference>
<dbReference type="OrthoDB" id="6580368at2"/>
<dbReference type="KEGG" id="xpo:XPG1_0874"/>
<sequence length="182" mass="20540">MKEPKPKPLIYSFENPSITAGLAAINATDPPFKVEPKHLTAWFKEGIIARYTLLDDIREMWGKEALRAEFEERFGEAKHCTLIASKRSDREWDTLEDIEMATYSVYALDTAAALYVEEGLTAPSTTHEGTGQDEQSGEREKQYLITPCLNPFCLATKQRKSTQCFTVSQLIPLKSPQLVLQP</sequence>
<organism evidence="1 2">
    <name type="scientific">Xenorhabdus poinarii G6</name>
    <dbReference type="NCBI Taxonomy" id="1354304"/>
    <lineage>
        <taxon>Bacteria</taxon>
        <taxon>Pseudomonadati</taxon>
        <taxon>Pseudomonadota</taxon>
        <taxon>Gammaproteobacteria</taxon>
        <taxon>Enterobacterales</taxon>
        <taxon>Morganellaceae</taxon>
        <taxon>Xenorhabdus</taxon>
    </lineage>
</organism>
<dbReference type="STRING" id="1354304.XPG1_0874"/>
<dbReference type="GO" id="GO:0016798">
    <property type="term" value="F:hydrolase activity, acting on glycosyl bonds"/>
    <property type="evidence" value="ECO:0007669"/>
    <property type="project" value="UniProtKB-KW"/>
</dbReference>
<keyword evidence="1" id="KW-0326">Glycosidase</keyword>
<dbReference type="RefSeq" id="WP_045957913.1">
    <property type="nucleotide sequence ID" value="NZ_FO704551.1"/>
</dbReference>
<keyword evidence="2" id="KW-1185">Reference proteome</keyword>
<keyword evidence="1" id="KW-0624">Polysaccharide degradation</keyword>
<evidence type="ECO:0000313" key="2">
    <source>
        <dbReference type="Proteomes" id="UP000032735"/>
    </source>
</evidence>
<dbReference type="Proteomes" id="UP000032735">
    <property type="component" value="Chromosome"/>
</dbReference>
<reference evidence="1 2" key="1">
    <citation type="submission" date="2013-07" db="EMBL/GenBank/DDBJ databases">
        <authorList>
            <person name="Genoscope - CEA"/>
        </authorList>
    </citation>
    <scope>NUCLEOTIDE SEQUENCE [LARGE SCALE GENOMIC DNA]</scope>
    <source>
        <strain evidence="1 2">G6</strain>
    </source>
</reference>
<keyword evidence="1" id="KW-0858">Xylan degradation</keyword>
<protein>
    <submittedName>
        <fullName evidence="1">Xylanase-like protein (Modular protein)</fullName>
    </submittedName>
</protein>
<dbReference type="AlphaFoldDB" id="A0A068R0E9"/>
<dbReference type="HOGENOM" id="CLU_1481434_0_0_6"/>
<gene>
    <name evidence="1" type="ORF">XPG1_0874</name>
</gene>
<name>A0A068R0E9_9GAMM</name>
<evidence type="ECO:0000313" key="1">
    <source>
        <dbReference type="EMBL" id="CDG20529.1"/>
    </source>
</evidence>
<accession>A0A068R0E9</accession>
<dbReference type="EMBL" id="FO704551">
    <property type="protein sequence ID" value="CDG20529.1"/>
    <property type="molecule type" value="Genomic_DNA"/>
</dbReference>
<keyword evidence="1" id="KW-0378">Hydrolase</keyword>
<keyword evidence="1" id="KW-0119">Carbohydrate metabolism</keyword>
<proteinExistence type="predicted"/>